<evidence type="ECO:0000256" key="2">
    <source>
        <dbReference type="ARBA" id="ARBA00022692"/>
    </source>
</evidence>
<evidence type="ECO:0000313" key="7">
    <source>
        <dbReference type="EMBL" id="KAF1085994.1"/>
    </source>
</evidence>
<sequence length="259" mass="28246">MDSKQTDKTDAQIPVDGLPKALVTSDALDEEGANVYLTEQKDNINHDGQDKSGILDIIYGILFEPGRTFTRFAQKPPIVSIVIIFLALNLAETLTSLYTTPVYIDRINSWPGIAGTSVNQAMISFMVVVGFLFSVIKWFFMAGLLHLLAELYGGNGTAKSVWVVYGAAGFPAVFMIPLQIGTSLLNAGGLYNFIAGLLTLGLYVWCVILLIIGLREVHQITTGRAALIVIMPWLILLLLLLITLIFIGTTLSSFVMQGF</sequence>
<keyword evidence="3 5" id="KW-1133">Transmembrane helix</keyword>
<dbReference type="Pfam" id="PF04893">
    <property type="entry name" value="Yip1"/>
    <property type="match status" value="1"/>
</dbReference>
<dbReference type="RefSeq" id="WP_161821138.1">
    <property type="nucleotide sequence ID" value="NZ_LSRS01000002.1"/>
</dbReference>
<evidence type="ECO:0000256" key="4">
    <source>
        <dbReference type="ARBA" id="ARBA00023136"/>
    </source>
</evidence>
<dbReference type="EMBL" id="LSRS01000002">
    <property type="protein sequence ID" value="KAF1085994.1"/>
    <property type="molecule type" value="Genomic_DNA"/>
</dbReference>
<evidence type="ECO:0000259" key="6">
    <source>
        <dbReference type="Pfam" id="PF04893"/>
    </source>
</evidence>
<keyword evidence="4 5" id="KW-0472">Membrane</keyword>
<gene>
    <name evidence="7" type="ORF">SPSYN_00732</name>
</gene>
<comment type="caution">
    <text evidence="7">The sequence shown here is derived from an EMBL/GenBank/DDBJ whole genome shotgun (WGS) entry which is preliminary data.</text>
</comment>
<evidence type="ECO:0000313" key="8">
    <source>
        <dbReference type="Proteomes" id="UP000798488"/>
    </source>
</evidence>
<dbReference type="InterPro" id="IPR006977">
    <property type="entry name" value="Yip1_dom"/>
</dbReference>
<feature type="transmembrane region" description="Helical" evidence="5">
    <location>
        <begin position="118"/>
        <end position="140"/>
    </location>
</feature>
<evidence type="ECO:0000256" key="1">
    <source>
        <dbReference type="ARBA" id="ARBA00004141"/>
    </source>
</evidence>
<keyword evidence="2 5" id="KW-0812">Transmembrane</keyword>
<feature type="transmembrane region" description="Helical" evidence="5">
    <location>
        <begin position="77"/>
        <end position="98"/>
    </location>
</feature>
<name>A0A9D3AZK5_9FIRM</name>
<feature type="transmembrane region" description="Helical" evidence="5">
    <location>
        <begin position="193"/>
        <end position="214"/>
    </location>
</feature>
<feature type="transmembrane region" description="Helical" evidence="5">
    <location>
        <begin position="161"/>
        <end position="181"/>
    </location>
</feature>
<dbReference type="OrthoDB" id="1727020at2"/>
<keyword evidence="8" id="KW-1185">Reference proteome</keyword>
<comment type="subcellular location">
    <subcellularLocation>
        <location evidence="1">Membrane</location>
        <topology evidence="1">Multi-pass membrane protein</topology>
    </subcellularLocation>
</comment>
<protein>
    <submittedName>
        <fullName evidence="7">Yip1 domain protein</fullName>
    </submittedName>
</protein>
<dbReference type="GO" id="GO:0016020">
    <property type="term" value="C:membrane"/>
    <property type="evidence" value="ECO:0007669"/>
    <property type="project" value="UniProtKB-SubCell"/>
</dbReference>
<dbReference type="Proteomes" id="UP000798488">
    <property type="component" value="Unassembled WGS sequence"/>
</dbReference>
<reference evidence="7" key="1">
    <citation type="submission" date="2016-02" db="EMBL/GenBank/DDBJ databases">
        <title>Draft Genome Sequence of Sporotomaculum syntrophicum Strain FB, a Syntrophic Benzoate Degrader.</title>
        <authorList>
            <person name="Nobu M.K."/>
            <person name="Narihiro T."/>
            <person name="Qiu Y.-L."/>
            <person name="Ohashi A."/>
            <person name="Liu W.-T."/>
            <person name="Yuji S."/>
        </authorList>
    </citation>
    <scope>NUCLEOTIDE SEQUENCE</scope>
    <source>
        <strain evidence="7">FB</strain>
    </source>
</reference>
<feature type="domain" description="Yip1" evidence="6">
    <location>
        <begin position="60"/>
        <end position="241"/>
    </location>
</feature>
<evidence type="ECO:0000256" key="5">
    <source>
        <dbReference type="SAM" id="Phobius"/>
    </source>
</evidence>
<dbReference type="AlphaFoldDB" id="A0A9D3AZK5"/>
<accession>A0A9D3AZK5</accession>
<evidence type="ECO:0000256" key="3">
    <source>
        <dbReference type="ARBA" id="ARBA00022989"/>
    </source>
</evidence>
<feature type="transmembrane region" description="Helical" evidence="5">
    <location>
        <begin position="226"/>
        <end position="247"/>
    </location>
</feature>
<proteinExistence type="predicted"/>
<organism evidence="7 8">
    <name type="scientific">Sporotomaculum syntrophicum</name>
    <dbReference type="NCBI Taxonomy" id="182264"/>
    <lineage>
        <taxon>Bacteria</taxon>
        <taxon>Bacillati</taxon>
        <taxon>Bacillota</taxon>
        <taxon>Clostridia</taxon>
        <taxon>Eubacteriales</taxon>
        <taxon>Desulfallaceae</taxon>
        <taxon>Sporotomaculum</taxon>
    </lineage>
</organism>